<dbReference type="Gene3D" id="1.10.150.20">
    <property type="entry name" value="5' to 3' exonuclease, C-terminal subdomain"/>
    <property type="match status" value="1"/>
</dbReference>
<proteinExistence type="predicted"/>
<sequence>MRALRAAGYTCLDDLAGVPAAELASLHGVGPKAVRIVQEALERTGRSLS</sequence>
<evidence type="ECO:0000313" key="1">
    <source>
        <dbReference type="EMBL" id="CAB4879600.1"/>
    </source>
</evidence>
<organism evidence="1">
    <name type="scientific">freshwater metagenome</name>
    <dbReference type="NCBI Taxonomy" id="449393"/>
    <lineage>
        <taxon>unclassified sequences</taxon>
        <taxon>metagenomes</taxon>
        <taxon>ecological metagenomes</taxon>
    </lineage>
</organism>
<dbReference type="AlphaFoldDB" id="A0A6J7EEA6"/>
<reference evidence="1" key="1">
    <citation type="submission" date="2020-05" db="EMBL/GenBank/DDBJ databases">
        <authorList>
            <person name="Chiriac C."/>
            <person name="Salcher M."/>
            <person name="Ghai R."/>
            <person name="Kavagutti S V."/>
        </authorList>
    </citation>
    <scope>NUCLEOTIDE SEQUENCE</scope>
</reference>
<name>A0A6J7EEA6_9ZZZZ</name>
<accession>A0A6J7EEA6</accession>
<dbReference type="EMBL" id="CAFBLX010000019">
    <property type="protein sequence ID" value="CAB4879600.1"/>
    <property type="molecule type" value="Genomic_DNA"/>
</dbReference>
<protein>
    <submittedName>
        <fullName evidence="1">Unannotated protein</fullName>
    </submittedName>
</protein>
<gene>
    <name evidence="1" type="ORF">UFOPK3472_00489</name>
</gene>
<dbReference type="SUPFAM" id="SSF47789">
    <property type="entry name" value="C-terminal domain of RNA polymerase alpha subunit"/>
    <property type="match status" value="1"/>
</dbReference>